<protein>
    <submittedName>
        <fullName evidence="2">Uncharacterized protein</fullName>
    </submittedName>
</protein>
<accession>A0A8C4UEN3</accession>
<name>A0A8C4UEN3_FALTI</name>
<dbReference type="Ensembl" id="ENSFTIT00000012008.1">
    <property type="protein sequence ID" value="ENSFTIP00000011514.1"/>
    <property type="gene ID" value="ENSFTIG00000007703.1"/>
</dbReference>
<reference evidence="2" key="1">
    <citation type="submission" date="2025-08" db="UniProtKB">
        <authorList>
            <consortium name="Ensembl"/>
        </authorList>
    </citation>
    <scope>IDENTIFICATION</scope>
</reference>
<keyword evidence="1" id="KW-0812">Transmembrane</keyword>
<feature type="transmembrane region" description="Helical" evidence="1">
    <location>
        <begin position="50"/>
        <end position="69"/>
    </location>
</feature>
<keyword evidence="1" id="KW-0472">Membrane</keyword>
<organism evidence="2 3">
    <name type="scientific">Falco tinnunculus</name>
    <name type="common">Common kestrel</name>
    <dbReference type="NCBI Taxonomy" id="100819"/>
    <lineage>
        <taxon>Eukaryota</taxon>
        <taxon>Metazoa</taxon>
        <taxon>Chordata</taxon>
        <taxon>Craniata</taxon>
        <taxon>Vertebrata</taxon>
        <taxon>Euteleostomi</taxon>
        <taxon>Archelosauria</taxon>
        <taxon>Archosauria</taxon>
        <taxon>Dinosauria</taxon>
        <taxon>Saurischia</taxon>
        <taxon>Theropoda</taxon>
        <taxon>Coelurosauria</taxon>
        <taxon>Aves</taxon>
        <taxon>Neognathae</taxon>
        <taxon>Neoaves</taxon>
        <taxon>Telluraves</taxon>
        <taxon>Australaves</taxon>
        <taxon>Falconiformes</taxon>
        <taxon>Falconidae</taxon>
        <taxon>Falco</taxon>
    </lineage>
</organism>
<evidence type="ECO:0000313" key="3">
    <source>
        <dbReference type="Proteomes" id="UP000694562"/>
    </source>
</evidence>
<evidence type="ECO:0000313" key="2">
    <source>
        <dbReference type="Ensembl" id="ENSFTIP00000011514.1"/>
    </source>
</evidence>
<dbReference type="Proteomes" id="UP000694562">
    <property type="component" value="Unplaced"/>
</dbReference>
<dbReference type="AlphaFoldDB" id="A0A8C4UEN3"/>
<proteinExistence type="predicted"/>
<keyword evidence="1" id="KW-1133">Transmembrane helix</keyword>
<sequence length="77" mass="8290">TFHHLTCLGEPALRCLLLPITSPVLAAPTALLISPCHLPPRPSEGRSRACLIHLLFPPVMSLFLMAHVGRGTTLCLV</sequence>
<reference evidence="2" key="2">
    <citation type="submission" date="2025-09" db="UniProtKB">
        <authorList>
            <consortium name="Ensembl"/>
        </authorList>
    </citation>
    <scope>IDENTIFICATION</scope>
</reference>
<feature type="transmembrane region" description="Helical" evidence="1">
    <location>
        <begin position="20"/>
        <end position="38"/>
    </location>
</feature>
<evidence type="ECO:0000256" key="1">
    <source>
        <dbReference type="SAM" id="Phobius"/>
    </source>
</evidence>
<keyword evidence="3" id="KW-1185">Reference proteome</keyword>